<dbReference type="EMBL" id="QGQD01000056">
    <property type="protein sequence ID" value="TLD00352.1"/>
    <property type="molecule type" value="Genomic_DNA"/>
</dbReference>
<dbReference type="InterPro" id="IPR009665">
    <property type="entry name" value="YyaC"/>
</dbReference>
<evidence type="ECO:0000313" key="1">
    <source>
        <dbReference type="EMBL" id="TLD00352.1"/>
    </source>
</evidence>
<sequence>MHSDSLKKTQYINSKEKNAPIVLGEHLLDFLQSPDFSQAPPVFVCIGSDRVTGDSLGPLIGSRLKKQLGRHFPVYGTLDSPIHALNLDEAIQNIKKRHSNNTIIAIDASLGTKRHQGYISIGKGSLLPGAGVEKKLNAVGDVFITGIINTAGRFAHLALQTTRLSTVMHLADCMIDGILLACRYYALDTDSLEALWDFEDLYSPMTALAPTTGATLDAN</sequence>
<reference evidence="1 2" key="1">
    <citation type="journal article" date="2019" name="Anaerobe">
        <title>Detection of Robinsoniella peoriensis in multiple bone samples of a trauma patient.</title>
        <authorList>
            <person name="Schrottner P."/>
            <person name="Hartwich K."/>
            <person name="Bunk B."/>
            <person name="Schober I."/>
            <person name="Helbig S."/>
            <person name="Rudolph W.W."/>
            <person name="Gunzer F."/>
        </authorList>
    </citation>
    <scope>NUCLEOTIDE SEQUENCE [LARGE SCALE GENOMIC DNA]</scope>
    <source>
        <strain evidence="1 2">DSM 106044</strain>
    </source>
</reference>
<dbReference type="AlphaFoldDB" id="A0A4U8Q662"/>
<dbReference type="NCBIfam" id="TIGR02841">
    <property type="entry name" value="spore_YyaC"/>
    <property type="match status" value="1"/>
</dbReference>
<dbReference type="SUPFAM" id="SSF53163">
    <property type="entry name" value="HybD-like"/>
    <property type="match status" value="1"/>
</dbReference>
<gene>
    <name evidence="1" type="ORF">DSM106044_02838</name>
</gene>
<protein>
    <submittedName>
        <fullName evidence="1">Putative sporulation protein YyaC</fullName>
    </submittedName>
</protein>
<proteinExistence type="predicted"/>
<keyword evidence="2" id="KW-1185">Reference proteome</keyword>
<dbReference type="RefSeq" id="WP_044297603.1">
    <property type="nucleotide sequence ID" value="NZ_CABMJZ010000123.1"/>
</dbReference>
<comment type="caution">
    <text evidence="1">The sequence shown here is derived from an EMBL/GenBank/DDBJ whole genome shotgun (WGS) entry which is preliminary data.</text>
</comment>
<dbReference type="STRING" id="180332.GCA_000797495_05803"/>
<organism evidence="1 2">
    <name type="scientific">Robinsoniella peoriensis</name>
    <dbReference type="NCBI Taxonomy" id="180332"/>
    <lineage>
        <taxon>Bacteria</taxon>
        <taxon>Bacillati</taxon>
        <taxon>Bacillota</taxon>
        <taxon>Clostridia</taxon>
        <taxon>Lachnospirales</taxon>
        <taxon>Lachnospiraceae</taxon>
        <taxon>Robinsoniella</taxon>
    </lineage>
</organism>
<name>A0A4U8Q662_9FIRM</name>
<dbReference type="InterPro" id="IPR023430">
    <property type="entry name" value="Pept_HybD-like_dom_sf"/>
</dbReference>
<dbReference type="Pfam" id="PF06866">
    <property type="entry name" value="DUF1256"/>
    <property type="match status" value="1"/>
</dbReference>
<dbReference type="OrthoDB" id="9815953at2"/>
<evidence type="ECO:0000313" key="2">
    <source>
        <dbReference type="Proteomes" id="UP000306509"/>
    </source>
</evidence>
<dbReference type="Proteomes" id="UP000306509">
    <property type="component" value="Unassembled WGS sequence"/>
</dbReference>
<accession>A0A4U8Q662</accession>